<sequence length="71" mass="8255">MRIIGKTKPSTTLFWRKSEKNHSTEQNKASPVKINTNQNRNKQTPVLITPFINPVESVKRLITREMPTELH</sequence>
<reference evidence="2 3" key="1">
    <citation type="journal article" date="2012" name="J. Bacteriol.">
        <title>Genome sequence of the cycloprodigiosin-producing bacterial strain Pseudoalteromonas rubra ATCC 29570(T).</title>
        <authorList>
            <person name="Xie B.B."/>
            <person name="Shu Y.L."/>
            <person name="Qin Q.L."/>
            <person name="Rong J.C."/>
            <person name="Zhang X.Y."/>
            <person name="Chen X.L."/>
            <person name="Zhou B.C."/>
            <person name="Zhang Y.Z."/>
        </authorList>
    </citation>
    <scope>NUCLEOTIDE SEQUENCE [LARGE SCALE GENOMIC DNA]</scope>
    <source>
        <strain evidence="2 3">DSM 6842</strain>
    </source>
</reference>
<gene>
    <name evidence="2" type="ORF">PRUB_a3632</name>
</gene>
<dbReference type="EMBL" id="AHCD03000034">
    <property type="protein sequence ID" value="KAF7786840.1"/>
    <property type="molecule type" value="Genomic_DNA"/>
</dbReference>
<evidence type="ECO:0000313" key="2">
    <source>
        <dbReference type="EMBL" id="KAF7786840.1"/>
    </source>
</evidence>
<accession>A0A8T0C8C5</accession>
<evidence type="ECO:0000256" key="1">
    <source>
        <dbReference type="SAM" id="MobiDB-lite"/>
    </source>
</evidence>
<protein>
    <submittedName>
        <fullName evidence="2">Uncharacterized protein</fullName>
    </submittedName>
</protein>
<comment type="caution">
    <text evidence="2">The sequence shown here is derived from an EMBL/GenBank/DDBJ whole genome shotgun (WGS) entry which is preliminary data.</text>
</comment>
<feature type="compositionally biased region" description="Polar residues" evidence="1">
    <location>
        <begin position="26"/>
        <end position="41"/>
    </location>
</feature>
<feature type="compositionally biased region" description="Basic and acidic residues" evidence="1">
    <location>
        <begin position="16"/>
        <end position="25"/>
    </location>
</feature>
<feature type="region of interest" description="Disordered" evidence="1">
    <location>
        <begin position="1"/>
        <end position="41"/>
    </location>
</feature>
<name>A0A8T0C8C5_9GAMM</name>
<organism evidence="2 3">
    <name type="scientific">Pseudoalteromonas rubra</name>
    <dbReference type="NCBI Taxonomy" id="43658"/>
    <lineage>
        <taxon>Bacteria</taxon>
        <taxon>Pseudomonadati</taxon>
        <taxon>Pseudomonadota</taxon>
        <taxon>Gammaproteobacteria</taxon>
        <taxon>Alteromonadales</taxon>
        <taxon>Pseudoalteromonadaceae</taxon>
        <taxon>Pseudoalteromonas</taxon>
    </lineage>
</organism>
<dbReference type="AlphaFoldDB" id="A0A8T0C8C5"/>
<dbReference type="Proteomes" id="UP000016480">
    <property type="component" value="Unassembled WGS sequence"/>
</dbReference>
<evidence type="ECO:0000313" key="3">
    <source>
        <dbReference type="Proteomes" id="UP000016480"/>
    </source>
</evidence>
<proteinExistence type="predicted"/>